<dbReference type="Gene3D" id="3.20.20.120">
    <property type="entry name" value="Enolase-like C-terminal domain"/>
    <property type="match status" value="1"/>
</dbReference>
<dbReference type="RefSeq" id="WP_018386745.1">
    <property type="nucleotide sequence ID" value="NZ_LLZU01000010.1"/>
</dbReference>
<comment type="caution">
    <text evidence="4">The sequence shown here is derived from an EMBL/GenBank/DDBJ whole genome shotgun (WGS) entry which is preliminary data.</text>
</comment>
<organism evidence="4 5">
    <name type="scientific">Wenjunlia vitaminophila</name>
    <name type="common">Streptomyces vitaminophilus</name>
    <dbReference type="NCBI Taxonomy" id="76728"/>
    <lineage>
        <taxon>Bacteria</taxon>
        <taxon>Bacillati</taxon>
        <taxon>Actinomycetota</taxon>
        <taxon>Actinomycetes</taxon>
        <taxon>Kitasatosporales</taxon>
        <taxon>Streptomycetaceae</taxon>
        <taxon>Wenjunlia</taxon>
    </lineage>
</organism>
<dbReference type="GO" id="GO:0046872">
    <property type="term" value="F:metal ion binding"/>
    <property type="evidence" value="ECO:0007669"/>
    <property type="project" value="UniProtKB-KW"/>
</dbReference>
<feature type="domain" description="Mandelate racemase/muconate lactonizing enzyme C-terminal" evidence="3">
    <location>
        <begin position="149"/>
        <end position="250"/>
    </location>
</feature>
<protein>
    <submittedName>
        <fullName evidence="4">Chloromuconate cycloisomerase</fullName>
    </submittedName>
</protein>
<dbReference type="Pfam" id="PF13378">
    <property type="entry name" value="MR_MLE_C"/>
    <property type="match status" value="1"/>
</dbReference>
<dbReference type="PROSITE" id="PS00909">
    <property type="entry name" value="MR_MLE_2"/>
    <property type="match status" value="1"/>
</dbReference>
<dbReference type="InterPro" id="IPR018110">
    <property type="entry name" value="Mandel_Rmase/mucon_lact_enz_CS"/>
</dbReference>
<name>A0A0T6LVU2_WENVI</name>
<dbReference type="GO" id="GO:0016853">
    <property type="term" value="F:isomerase activity"/>
    <property type="evidence" value="ECO:0007669"/>
    <property type="project" value="UniProtKB-KW"/>
</dbReference>
<keyword evidence="1" id="KW-0479">Metal-binding</keyword>
<dbReference type="SUPFAM" id="SSF54826">
    <property type="entry name" value="Enolase N-terminal domain-like"/>
    <property type="match status" value="1"/>
</dbReference>
<proteinExistence type="predicted"/>
<dbReference type="SMART" id="SM00922">
    <property type="entry name" value="MR_MLE"/>
    <property type="match status" value="1"/>
</dbReference>
<evidence type="ECO:0000256" key="1">
    <source>
        <dbReference type="ARBA" id="ARBA00022723"/>
    </source>
</evidence>
<dbReference type="InterPro" id="IPR029017">
    <property type="entry name" value="Enolase-like_N"/>
</dbReference>
<evidence type="ECO:0000256" key="2">
    <source>
        <dbReference type="SAM" id="MobiDB-lite"/>
    </source>
</evidence>
<dbReference type="EMBL" id="LLZU01000010">
    <property type="protein sequence ID" value="KRV49839.1"/>
    <property type="molecule type" value="Genomic_DNA"/>
</dbReference>
<dbReference type="OrthoDB" id="5241672at2"/>
<dbReference type="SUPFAM" id="SSF51604">
    <property type="entry name" value="Enolase C-terminal domain-like"/>
    <property type="match status" value="1"/>
</dbReference>
<dbReference type="Gene3D" id="3.30.390.10">
    <property type="entry name" value="Enolase-like, N-terminal domain"/>
    <property type="match status" value="1"/>
</dbReference>
<sequence>MTGTAAVVTQAAYGVVGLPLRRRLRHTTADTGELTVVLLRLTLATGHVGWAETRGNGEYATHHTTGDIVAALAGLPPVTDPVWGAPSALADALAERCPPAAMLLDVATRDAEARSRGLPLWATLPGAGPPGGRGPRSLATHAQIGFGTAEEAGVLAAEAARAGFGRIKIRVGGRPEEDRARVTLARRAVDRAVGAGVVAIAVDANGGWDPATAISATAWLADQGVAWLEQPTPPDDPAALAAVRSVARVPVWADESVRGASDVHALAALGAVDGVHLKLEKTGTVGALTAAVAAARGHGLDVGLGQMDCGRLGCATTTHLAAGLGTAVAELWGCANVARDVTEGLELRAGAVGLPRGPGLGVRVTLHPAELTPLGQHSRSGARRQGPWSGGGPAGAGTPAPEGKELV</sequence>
<dbReference type="PANTHER" id="PTHR48073">
    <property type="entry name" value="O-SUCCINYLBENZOATE SYNTHASE-RELATED"/>
    <property type="match status" value="1"/>
</dbReference>
<dbReference type="InterPro" id="IPR029065">
    <property type="entry name" value="Enolase_C-like"/>
</dbReference>
<accession>A0A0T6LVU2</accession>
<feature type="region of interest" description="Disordered" evidence="2">
    <location>
        <begin position="370"/>
        <end position="407"/>
    </location>
</feature>
<dbReference type="Proteomes" id="UP000050867">
    <property type="component" value="Unassembled WGS sequence"/>
</dbReference>
<evidence type="ECO:0000313" key="5">
    <source>
        <dbReference type="Proteomes" id="UP000050867"/>
    </source>
</evidence>
<keyword evidence="4" id="KW-0413">Isomerase</keyword>
<dbReference type="SFLD" id="SFLDS00001">
    <property type="entry name" value="Enolase"/>
    <property type="match status" value="1"/>
</dbReference>
<reference evidence="4 5" key="1">
    <citation type="submission" date="2015-10" db="EMBL/GenBank/DDBJ databases">
        <title>Draft genome sequence of pyrrolomycin-producing Streptomyces vitaminophilus.</title>
        <authorList>
            <person name="Graham D.E."/>
            <person name="Mahan K.M."/>
            <person name="Klingeman D.M."/>
            <person name="Hettich R.L."/>
            <person name="Parry R.J."/>
        </authorList>
    </citation>
    <scope>NUCLEOTIDE SEQUENCE [LARGE SCALE GENOMIC DNA]</scope>
    <source>
        <strain evidence="4 5">ATCC 31673</strain>
    </source>
</reference>
<dbReference type="eggNOG" id="COG4948">
    <property type="taxonomic scope" value="Bacteria"/>
</dbReference>
<dbReference type="GO" id="GO:0009063">
    <property type="term" value="P:amino acid catabolic process"/>
    <property type="evidence" value="ECO:0007669"/>
    <property type="project" value="InterPro"/>
</dbReference>
<dbReference type="STRING" id="76728.AQ490_19330"/>
<dbReference type="PANTHER" id="PTHR48073:SF2">
    <property type="entry name" value="O-SUCCINYLBENZOATE SYNTHASE"/>
    <property type="match status" value="1"/>
</dbReference>
<evidence type="ECO:0000259" key="3">
    <source>
        <dbReference type="SMART" id="SM00922"/>
    </source>
</evidence>
<keyword evidence="5" id="KW-1185">Reference proteome</keyword>
<dbReference type="InterPro" id="IPR036849">
    <property type="entry name" value="Enolase-like_C_sf"/>
</dbReference>
<gene>
    <name evidence="4" type="ORF">AQ490_19330</name>
</gene>
<evidence type="ECO:0000313" key="4">
    <source>
        <dbReference type="EMBL" id="KRV49839.1"/>
    </source>
</evidence>
<dbReference type="AlphaFoldDB" id="A0A0T6LVU2"/>
<dbReference type="InterPro" id="IPR013342">
    <property type="entry name" value="Mandelate_racemase_C"/>
</dbReference>